<name>A0A168EX90_9BACL</name>
<feature type="domain" description="Cap2 central linker" evidence="2">
    <location>
        <begin position="149"/>
        <end position="358"/>
    </location>
</feature>
<dbReference type="GO" id="GO:0005829">
    <property type="term" value="C:cytosol"/>
    <property type="evidence" value="ECO:0007669"/>
    <property type="project" value="TreeGrafter"/>
</dbReference>
<dbReference type="GO" id="GO:0008146">
    <property type="term" value="F:sulfotransferase activity"/>
    <property type="evidence" value="ECO:0007669"/>
    <property type="project" value="TreeGrafter"/>
</dbReference>
<organism evidence="3 4">
    <name type="scientific">Paenibacillus glucanolyticus</name>
    <dbReference type="NCBI Taxonomy" id="59843"/>
    <lineage>
        <taxon>Bacteria</taxon>
        <taxon>Bacillati</taxon>
        <taxon>Bacillota</taxon>
        <taxon>Bacilli</taxon>
        <taxon>Bacillales</taxon>
        <taxon>Paenibacillaceae</taxon>
        <taxon>Paenibacillus</taxon>
    </lineage>
</organism>
<dbReference type="GO" id="GO:0004792">
    <property type="term" value="F:thiosulfate-cyanide sulfurtransferase activity"/>
    <property type="evidence" value="ECO:0007669"/>
    <property type="project" value="TreeGrafter"/>
</dbReference>
<accession>A0A168EX90</accession>
<dbReference type="InterPro" id="IPR058964">
    <property type="entry name" value="Cap2_linker"/>
</dbReference>
<reference evidence="3" key="1">
    <citation type="journal article" date="2016" name="Genome Announc.">
        <title>Draft genomes of two strains of Paenibacillus glucanolyticus with capability to degrade lignocellulose.</title>
        <authorList>
            <person name="Mathews S.L."/>
            <person name="Pawlak J."/>
            <person name="Grunden A.M."/>
        </authorList>
    </citation>
    <scope>NUCLEOTIDE SEQUENCE [LARGE SCALE GENOMIC DNA]</scope>
    <source>
        <strain evidence="3">SLM1</strain>
    </source>
</reference>
<evidence type="ECO:0000313" key="3">
    <source>
        <dbReference type="EMBL" id="KZS44910.1"/>
    </source>
</evidence>
<evidence type="ECO:0000259" key="2">
    <source>
        <dbReference type="Pfam" id="PF26398"/>
    </source>
</evidence>
<comment type="caution">
    <text evidence="3">The sequence shown here is derived from an EMBL/GenBank/DDBJ whole genome shotgun (WGS) entry which is preliminary data.</text>
</comment>
<gene>
    <name evidence="3" type="ORF">AWU65_02695</name>
</gene>
<dbReference type="Gene3D" id="3.40.50.720">
    <property type="entry name" value="NAD(P)-binding Rossmann-like Domain"/>
    <property type="match status" value="1"/>
</dbReference>
<evidence type="ECO:0000259" key="1">
    <source>
        <dbReference type="Pfam" id="PF00899"/>
    </source>
</evidence>
<dbReference type="EMBL" id="LWMH01000001">
    <property type="protein sequence ID" value="KZS44910.1"/>
    <property type="molecule type" value="Genomic_DNA"/>
</dbReference>
<feature type="domain" description="THIF-type NAD/FAD binding fold" evidence="1">
    <location>
        <begin position="370"/>
        <end position="475"/>
    </location>
</feature>
<keyword evidence="4" id="KW-1185">Reference proteome</keyword>
<protein>
    <submittedName>
        <fullName evidence="3">Uncharacterized protein</fullName>
    </submittedName>
</protein>
<dbReference type="GO" id="GO:0016779">
    <property type="term" value="F:nucleotidyltransferase activity"/>
    <property type="evidence" value="ECO:0007669"/>
    <property type="project" value="TreeGrafter"/>
</dbReference>
<sequence length="608" mass="71198">MINIAVSENIYSGCIQLDIVKGYEQLEELYWFEKLDSWVLHFSLNVPELNQFSSVPQTTQWYMLIDPLYPRGSISIFPDKIRSITLTYQHMTENINVDYVPWRLGKICTDWDSGQLELLSDSDELLDSDKRISWHVQRLKLWLIAASNDSLAVPGDYFELPHTHFKSELSIVFAEERKDLIKWSEIYTRSGLVSLREVKENSDTIYISRFFDRESEVLQTYDWGKVVELNTQTKIQYGVWVLLPFKPIQQPWSYPKTVSDLEMVCKEHHFDIWNEIYDLMHTFREYNRNFIMIGFQIPQIVGEEDQVVHWISIEIAKLTRKVKRIKGFRKARDYYFHRDRLNELKPEKELNYIRTENWSKEAILSRGSLDKKIHQDSAFLIGAGTLGSAIGELLSRTGISKITVCDDDILKIGNLSRHILGVDKMSREKAESLSRRINQNNLHIWSSHINKSFPNLSEDEVEILEEHDVIIDTTGSDAVIDHLYSFDWTLPKRFVSISLGFGAKRMFILLSNKHPFPRQVFYDFLKPWIELEREENKKTVLPRDGIGCYHPLFPARLDDIWIMAGLAIKEMETWWLDPLGSNIFAVYEQQQLNGVSAGVILKQREVFQ</sequence>
<dbReference type="PANTHER" id="PTHR10953">
    <property type="entry name" value="UBIQUITIN-ACTIVATING ENZYME E1"/>
    <property type="match status" value="1"/>
</dbReference>
<dbReference type="InterPro" id="IPR045886">
    <property type="entry name" value="ThiF/MoeB/HesA"/>
</dbReference>
<dbReference type="SUPFAM" id="SSF69572">
    <property type="entry name" value="Activating enzymes of the ubiquitin-like proteins"/>
    <property type="match status" value="1"/>
</dbReference>
<dbReference type="InterPro" id="IPR000594">
    <property type="entry name" value="ThiF_NAD_FAD-bd"/>
</dbReference>
<dbReference type="Proteomes" id="UP000076796">
    <property type="component" value="Unassembled WGS sequence"/>
</dbReference>
<dbReference type="InterPro" id="IPR035985">
    <property type="entry name" value="Ubiquitin-activating_enz"/>
</dbReference>
<dbReference type="AlphaFoldDB" id="A0A168EX90"/>
<proteinExistence type="predicted"/>
<dbReference type="GO" id="GO:0008641">
    <property type="term" value="F:ubiquitin-like modifier activating enzyme activity"/>
    <property type="evidence" value="ECO:0007669"/>
    <property type="project" value="InterPro"/>
</dbReference>
<dbReference type="OrthoDB" id="4088010at2"/>
<dbReference type="Pfam" id="PF26398">
    <property type="entry name" value="Cap2_linker"/>
    <property type="match status" value="1"/>
</dbReference>
<dbReference type="PANTHER" id="PTHR10953:SF102">
    <property type="entry name" value="ADENYLYLTRANSFERASE AND SULFURTRANSFERASE MOCS3"/>
    <property type="match status" value="1"/>
</dbReference>
<evidence type="ECO:0000313" key="4">
    <source>
        <dbReference type="Proteomes" id="UP000076796"/>
    </source>
</evidence>
<dbReference type="Pfam" id="PF00899">
    <property type="entry name" value="ThiF"/>
    <property type="match status" value="1"/>
</dbReference>
<dbReference type="RefSeq" id="WP_063477415.1">
    <property type="nucleotide sequence ID" value="NZ_LWMH01000001.1"/>
</dbReference>